<comment type="caution">
    <text evidence="1">The sequence shown here is derived from an EMBL/GenBank/DDBJ whole genome shotgun (WGS) entry which is preliminary data.</text>
</comment>
<reference evidence="1 2" key="1">
    <citation type="submission" date="2024-06" db="EMBL/GenBank/DDBJ databases">
        <title>Genomic Encyclopedia of Type Strains, Phase IV (KMG-IV): sequencing the most valuable type-strain genomes for metagenomic binning, comparative biology and taxonomic classification.</title>
        <authorList>
            <person name="Goeker M."/>
        </authorList>
    </citation>
    <scope>NUCLEOTIDE SEQUENCE [LARGE SCALE GENOMIC DNA]</scope>
    <source>
        <strain evidence="1 2">DSM 29780</strain>
    </source>
</reference>
<dbReference type="Pfam" id="PF14384">
    <property type="entry name" value="BrnA_antitoxin"/>
    <property type="match status" value="1"/>
</dbReference>
<dbReference type="Proteomes" id="UP001549047">
    <property type="component" value="Unassembled WGS sequence"/>
</dbReference>
<dbReference type="EMBL" id="JBEPMB010000006">
    <property type="protein sequence ID" value="MET3615094.1"/>
    <property type="molecule type" value="Genomic_DNA"/>
</dbReference>
<evidence type="ECO:0000313" key="2">
    <source>
        <dbReference type="Proteomes" id="UP001549047"/>
    </source>
</evidence>
<dbReference type="InterPro" id="IPR025528">
    <property type="entry name" value="BrnA_antitoxin"/>
</dbReference>
<keyword evidence="2" id="KW-1185">Reference proteome</keyword>
<organism evidence="1 2">
    <name type="scientific">Rhizobium aquaticum</name>
    <dbReference type="NCBI Taxonomy" id="1549636"/>
    <lineage>
        <taxon>Bacteria</taxon>
        <taxon>Pseudomonadati</taxon>
        <taxon>Pseudomonadota</taxon>
        <taxon>Alphaproteobacteria</taxon>
        <taxon>Hyphomicrobiales</taxon>
        <taxon>Rhizobiaceae</taxon>
        <taxon>Rhizobium/Agrobacterium group</taxon>
        <taxon>Rhizobium</taxon>
    </lineage>
</organism>
<accession>A0ABV2J5H1</accession>
<proteinExistence type="predicted"/>
<evidence type="ECO:0000313" key="1">
    <source>
        <dbReference type="EMBL" id="MET3615094.1"/>
    </source>
</evidence>
<protein>
    <submittedName>
        <fullName evidence="1">Uncharacterized protein (DUF4415 family)</fullName>
    </submittedName>
</protein>
<gene>
    <name evidence="1" type="ORF">ABID16_003437</name>
</gene>
<sequence>MTKTISHTIATLPQLSEEARARLVALRDQPDAETDLSDIAELDPARFDNAVRGRFYRPVKQQITARIDADVLDWLKSEGKGYQSRLNAILRREMLAASARRKKS</sequence>
<name>A0ABV2J5H1_9HYPH</name>